<keyword evidence="1" id="KW-0472">Membrane</keyword>
<dbReference type="EMBL" id="PJMU01000001">
    <property type="protein sequence ID" value="PKV75490.1"/>
    <property type="molecule type" value="Genomic_DNA"/>
</dbReference>
<dbReference type="Proteomes" id="UP000233782">
    <property type="component" value="Unassembled WGS sequence"/>
</dbReference>
<keyword evidence="1" id="KW-1133">Transmembrane helix</keyword>
<evidence type="ECO:0000313" key="2">
    <source>
        <dbReference type="EMBL" id="PKV75490.1"/>
    </source>
</evidence>
<sequence>MSIALRAFDLQGYYLMDLLVGVPALLAFAIAPVGLIYIVKSYLKKESYKNQKLLYLFGMLFFNLIVVAMVFVIISDISKLF</sequence>
<evidence type="ECO:0000256" key="1">
    <source>
        <dbReference type="SAM" id="Phobius"/>
    </source>
</evidence>
<proteinExistence type="predicted"/>
<feature type="transmembrane region" description="Helical" evidence="1">
    <location>
        <begin position="54"/>
        <end position="74"/>
    </location>
</feature>
<comment type="caution">
    <text evidence="2">The sequence shown here is derived from an EMBL/GenBank/DDBJ whole genome shotgun (WGS) entry which is preliminary data.</text>
</comment>
<accession>A0A2N3V1J2</accession>
<feature type="transmembrane region" description="Helical" evidence="1">
    <location>
        <begin position="20"/>
        <end position="42"/>
    </location>
</feature>
<gene>
    <name evidence="2" type="ORF">BD749_0432</name>
</gene>
<reference evidence="2 3" key="1">
    <citation type="submission" date="2017-12" db="EMBL/GenBank/DDBJ databases">
        <title>Genomic Encyclopedia of Type Strains, Phase III (KMG-III): the genomes of soil and plant-associated and newly described type strains.</title>
        <authorList>
            <person name="Whitman W."/>
        </authorList>
    </citation>
    <scope>NUCLEOTIDE SEQUENCE [LARGE SCALE GENOMIC DNA]</scope>
    <source>
        <strain evidence="2 3">LP43</strain>
    </source>
</reference>
<dbReference type="AlphaFoldDB" id="A0A2N3V1J2"/>
<keyword evidence="1" id="KW-0812">Transmembrane</keyword>
<evidence type="ECO:0000313" key="3">
    <source>
        <dbReference type="Proteomes" id="UP000233782"/>
    </source>
</evidence>
<name>A0A2N3V1J2_9BACT</name>
<organism evidence="2 3">
    <name type="scientific">Pontibacter ramchanderi</name>
    <dbReference type="NCBI Taxonomy" id="1179743"/>
    <lineage>
        <taxon>Bacteria</taxon>
        <taxon>Pseudomonadati</taxon>
        <taxon>Bacteroidota</taxon>
        <taxon>Cytophagia</taxon>
        <taxon>Cytophagales</taxon>
        <taxon>Hymenobacteraceae</taxon>
        <taxon>Pontibacter</taxon>
    </lineage>
</organism>
<keyword evidence="3" id="KW-1185">Reference proteome</keyword>
<protein>
    <submittedName>
        <fullName evidence="2">Uncharacterized protein</fullName>
    </submittedName>
</protein>